<dbReference type="Proteomes" id="UP000678228">
    <property type="component" value="Unassembled WGS sequence"/>
</dbReference>
<gene>
    <name evidence="5" type="ORF">J7W16_15125</name>
</gene>
<dbReference type="PROSITE" id="PS51387">
    <property type="entry name" value="FAD_PCMH"/>
    <property type="match status" value="1"/>
</dbReference>
<evidence type="ECO:0000256" key="1">
    <source>
        <dbReference type="ARBA" id="ARBA00022630"/>
    </source>
</evidence>
<dbReference type="InterPro" id="IPR036318">
    <property type="entry name" value="FAD-bd_PCMH-like_sf"/>
</dbReference>
<dbReference type="Gene3D" id="3.30.390.50">
    <property type="entry name" value="CO dehydrogenase flavoprotein, C-terminal domain"/>
    <property type="match status" value="1"/>
</dbReference>
<feature type="domain" description="FAD-binding PCMH-type" evidence="4">
    <location>
        <begin position="1"/>
        <end position="173"/>
    </location>
</feature>
<dbReference type="InterPro" id="IPR002346">
    <property type="entry name" value="Mopterin_DH_FAD-bd"/>
</dbReference>
<dbReference type="PANTHER" id="PTHR42659:SF2">
    <property type="entry name" value="XANTHINE DEHYDROGENASE SUBUNIT C-RELATED"/>
    <property type="match status" value="1"/>
</dbReference>
<dbReference type="InterPro" id="IPR016166">
    <property type="entry name" value="FAD-bd_PCMH"/>
</dbReference>
<dbReference type="InterPro" id="IPR036683">
    <property type="entry name" value="CO_DH_flav_C_dom_sf"/>
</dbReference>
<keyword evidence="3" id="KW-0560">Oxidoreductase</keyword>
<dbReference type="GO" id="GO:0016491">
    <property type="term" value="F:oxidoreductase activity"/>
    <property type="evidence" value="ECO:0007669"/>
    <property type="project" value="UniProtKB-KW"/>
</dbReference>
<dbReference type="SMART" id="SM01092">
    <property type="entry name" value="CO_deh_flav_C"/>
    <property type="match status" value="1"/>
</dbReference>
<dbReference type="Pfam" id="PF03450">
    <property type="entry name" value="CO_deh_flav_C"/>
    <property type="match status" value="1"/>
</dbReference>
<dbReference type="SUPFAM" id="SSF56176">
    <property type="entry name" value="FAD-binding/transporter-associated domain-like"/>
    <property type="match status" value="1"/>
</dbReference>
<evidence type="ECO:0000313" key="5">
    <source>
        <dbReference type="EMBL" id="MBP3952455.1"/>
    </source>
</evidence>
<organism evidence="5 6">
    <name type="scientific">Halalkalibacter suaedae</name>
    <dbReference type="NCBI Taxonomy" id="2822140"/>
    <lineage>
        <taxon>Bacteria</taxon>
        <taxon>Bacillati</taxon>
        <taxon>Bacillota</taxon>
        <taxon>Bacilli</taxon>
        <taxon>Bacillales</taxon>
        <taxon>Bacillaceae</taxon>
        <taxon>Halalkalibacter</taxon>
    </lineage>
</organism>
<accession>A0A940X087</accession>
<dbReference type="AlphaFoldDB" id="A0A940X087"/>
<dbReference type="InterPro" id="IPR005107">
    <property type="entry name" value="CO_DH_flav_C"/>
</dbReference>
<keyword evidence="1" id="KW-0285">Flavoprotein</keyword>
<dbReference type="SUPFAM" id="SSF55447">
    <property type="entry name" value="CO dehydrogenase flavoprotein C-terminal domain-like"/>
    <property type="match status" value="1"/>
</dbReference>
<dbReference type="Gene3D" id="3.30.465.10">
    <property type="match status" value="1"/>
</dbReference>
<dbReference type="EMBL" id="JAGKSQ010000006">
    <property type="protein sequence ID" value="MBP3952455.1"/>
    <property type="molecule type" value="Genomic_DNA"/>
</dbReference>
<dbReference type="InterPro" id="IPR051312">
    <property type="entry name" value="Diverse_Substr_Oxidored"/>
</dbReference>
<evidence type="ECO:0000259" key="4">
    <source>
        <dbReference type="PROSITE" id="PS51387"/>
    </source>
</evidence>
<reference evidence="5" key="1">
    <citation type="submission" date="2021-03" db="EMBL/GenBank/DDBJ databases">
        <title>Bacillus suaedae sp. nov., isolated from Suaeda aralocaspica.</title>
        <authorList>
            <person name="Lei R.F.R."/>
        </authorList>
    </citation>
    <scope>NUCLEOTIDE SEQUENCE</scope>
    <source>
        <strain evidence="5">YZJH907-2</strain>
    </source>
</reference>
<sequence length="298" mass="32733">MQTIWRPKDISEAWSIQNNLAEEYTYVSGGTWLRTQWEADLLPMSPHLISLESLNETKGINETSLNGETMVFIGASTTLASCITDPVVNTKVPLLAKACKNIAAPSIRNQATLGGNISIATGDTLPALLVYDSYLKWFNGTNYEYERLEDWLVSPLQNHRRILVAIMIPVTQTTQEGDFCFYTKIGRRETFTASVVTVAGVGERTKDGIFQHIKLAAGGGASRTMKLALAAAKIENQPYSQQLLEQVNQTIAEEVIVKSDPFASSAYKKGVIANLISSEFYHLAQSKGGDPLAPRQES</sequence>
<comment type="caution">
    <text evidence="5">The sequence shown here is derived from an EMBL/GenBank/DDBJ whole genome shotgun (WGS) entry which is preliminary data.</text>
</comment>
<dbReference type="GO" id="GO:0071949">
    <property type="term" value="F:FAD binding"/>
    <property type="evidence" value="ECO:0007669"/>
    <property type="project" value="InterPro"/>
</dbReference>
<proteinExistence type="predicted"/>
<dbReference type="PANTHER" id="PTHR42659">
    <property type="entry name" value="XANTHINE DEHYDROGENASE SUBUNIT C-RELATED"/>
    <property type="match status" value="1"/>
</dbReference>
<dbReference type="Pfam" id="PF00941">
    <property type="entry name" value="FAD_binding_5"/>
    <property type="match status" value="1"/>
</dbReference>
<protein>
    <submittedName>
        <fullName evidence="5">FAD binding domain-containing protein</fullName>
    </submittedName>
</protein>
<dbReference type="InterPro" id="IPR016169">
    <property type="entry name" value="FAD-bd_PCMH_sub2"/>
</dbReference>
<evidence type="ECO:0000256" key="2">
    <source>
        <dbReference type="ARBA" id="ARBA00022827"/>
    </source>
</evidence>
<dbReference type="RefSeq" id="WP_210598180.1">
    <property type="nucleotide sequence ID" value="NZ_JAGKSQ010000006.1"/>
</dbReference>
<evidence type="ECO:0000313" key="6">
    <source>
        <dbReference type="Proteomes" id="UP000678228"/>
    </source>
</evidence>
<keyword evidence="6" id="KW-1185">Reference proteome</keyword>
<evidence type="ECO:0000256" key="3">
    <source>
        <dbReference type="ARBA" id="ARBA00023002"/>
    </source>
</evidence>
<keyword evidence="2" id="KW-0274">FAD</keyword>
<name>A0A940X087_9BACI</name>